<accession>A0A0R1ERF9</accession>
<protein>
    <submittedName>
        <fullName evidence="2">Bacterial low temperature requirement A</fullName>
    </submittedName>
</protein>
<comment type="caution">
    <text evidence="2">The sequence shown here is derived from an EMBL/GenBank/DDBJ whole genome shotgun (WGS) entry which is preliminary data.</text>
</comment>
<feature type="transmembrane region" description="Helical" evidence="1">
    <location>
        <begin position="221"/>
        <end position="238"/>
    </location>
</feature>
<dbReference type="EMBL" id="AZCT01000012">
    <property type="protein sequence ID" value="KRK11947.1"/>
    <property type="molecule type" value="Genomic_DNA"/>
</dbReference>
<proteinExistence type="predicted"/>
<evidence type="ECO:0000313" key="2">
    <source>
        <dbReference type="EMBL" id="KRK11947.1"/>
    </source>
</evidence>
<feature type="transmembrane region" description="Helical" evidence="1">
    <location>
        <begin position="157"/>
        <end position="176"/>
    </location>
</feature>
<feature type="transmembrane region" description="Helical" evidence="1">
    <location>
        <begin position="284"/>
        <end position="307"/>
    </location>
</feature>
<dbReference type="PANTHER" id="PTHR36840">
    <property type="entry name" value="BLL5714 PROTEIN"/>
    <property type="match status" value="1"/>
</dbReference>
<keyword evidence="1" id="KW-1133">Transmembrane helix</keyword>
<name>A0A0R1ERF9_LACZE</name>
<keyword evidence="1" id="KW-0472">Membrane</keyword>
<dbReference type="Pfam" id="PF06772">
    <property type="entry name" value="LtrA"/>
    <property type="match status" value="1"/>
</dbReference>
<feature type="transmembrane region" description="Helical" evidence="1">
    <location>
        <begin position="7"/>
        <end position="24"/>
    </location>
</feature>
<sequence length="370" mass="41710">MLMAKSLRSVTMVELFYDLIFAYAVGRMAQTLALPVHGRIAPQIIGEFLLMLLVFWVIWTYQTVLTNQFSHHQWRHNLFSLFNMFWVIVLSTAITSDLATTKWPCQLSTAVLFLSLASEYGLVWRKNHATLAKISGLTLATGSVIALISLFLKPYTLSFAVFFVGIVGAALMPSLVWRPNRAPLTDLAHLSERYALLVLLIFGESIIGVADTVYAGLSLPAALFFLVVMLLFVAYQLVYDNGLNRRQKNGGLAVIHLHYPLMAAILSLSTLIHLWLAHSLDPQWFAFAITLTLAVYYFSLIGYLSAYPVKRIDIGFKRWFYLGFSLLIFGVYSLMTSVMPLPFLLGLTAYLLADTLYLWQFILHPNGPTY</sequence>
<feature type="transmembrane region" description="Helical" evidence="1">
    <location>
        <begin position="196"/>
        <end position="215"/>
    </location>
</feature>
<feature type="transmembrane region" description="Helical" evidence="1">
    <location>
        <begin position="131"/>
        <end position="151"/>
    </location>
</feature>
<feature type="transmembrane region" description="Helical" evidence="1">
    <location>
        <begin position="107"/>
        <end position="124"/>
    </location>
</feature>
<reference evidence="2 3" key="1">
    <citation type="journal article" date="2015" name="Genome Announc.">
        <title>Expanding the biotechnology potential of lactobacilli through comparative genomics of 213 strains and associated genera.</title>
        <authorList>
            <person name="Sun Z."/>
            <person name="Harris H.M."/>
            <person name="McCann A."/>
            <person name="Guo C."/>
            <person name="Argimon S."/>
            <person name="Zhang W."/>
            <person name="Yang X."/>
            <person name="Jeffery I.B."/>
            <person name="Cooney J.C."/>
            <person name="Kagawa T.F."/>
            <person name="Liu W."/>
            <person name="Song Y."/>
            <person name="Salvetti E."/>
            <person name="Wrobel A."/>
            <person name="Rasinkangas P."/>
            <person name="Parkhill J."/>
            <person name="Rea M.C."/>
            <person name="O'Sullivan O."/>
            <person name="Ritari J."/>
            <person name="Douillard F.P."/>
            <person name="Paul Ross R."/>
            <person name="Yang R."/>
            <person name="Briner A.E."/>
            <person name="Felis G.E."/>
            <person name="de Vos W.M."/>
            <person name="Barrangou R."/>
            <person name="Klaenhammer T.R."/>
            <person name="Caufield P.W."/>
            <person name="Cui Y."/>
            <person name="Zhang H."/>
            <person name="O'Toole P.W."/>
        </authorList>
    </citation>
    <scope>NUCLEOTIDE SEQUENCE [LARGE SCALE GENOMIC DNA]</scope>
    <source>
        <strain evidence="2 3">DSM 20178</strain>
    </source>
</reference>
<feature type="transmembrane region" description="Helical" evidence="1">
    <location>
        <begin position="44"/>
        <end position="65"/>
    </location>
</feature>
<feature type="transmembrane region" description="Helical" evidence="1">
    <location>
        <begin position="319"/>
        <end position="335"/>
    </location>
</feature>
<feature type="transmembrane region" description="Helical" evidence="1">
    <location>
        <begin position="341"/>
        <end position="359"/>
    </location>
</feature>
<dbReference type="PATRIC" id="fig|1423816.3.peg.741"/>
<dbReference type="eggNOG" id="COG4292">
    <property type="taxonomic scope" value="Bacteria"/>
</dbReference>
<gene>
    <name evidence="2" type="ORF">FD51_GL000734</name>
</gene>
<keyword evidence="1" id="KW-0812">Transmembrane</keyword>
<dbReference type="PANTHER" id="PTHR36840:SF1">
    <property type="entry name" value="BLL5714 PROTEIN"/>
    <property type="match status" value="1"/>
</dbReference>
<dbReference type="InterPro" id="IPR010640">
    <property type="entry name" value="Low_temperature_requirement_A"/>
</dbReference>
<dbReference type="Proteomes" id="UP000051984">
    <property type="component" value="Unassembled WGS sequence"/>
</dbReference>
<feature type="transmembrane region" description="Helical" evidence="1">
    <location>
        <begin position="259"/>
        <end position="278"/>
    </location>
</feature>
<organism evidence="2 3">
    <name type="scientific">Lacticaseibacillus zeae DSM 20178 = KCTC 3804</name>
    <dbReference type="NCBI Taxonomy" id="1423816"/>
    <lineage>
        <taxon>Bacteria</taxon>
        <taxon>Bacillati</taxon>
        <taxon>Bacillota</taxon>
        <taxon>Bacilli</taxon>
        <taxon>Lactobacillales</taxon>
        <taxon>Lactobacillaceae</taxon>
        <taxon>Lacticaseibacillus</taxon>
    </lineage>
</organism>
<evidence type="ECO:0000313" key="3">
    <source>
        <dbReference type="Proteomes" id="UP000051984"/>
    </source>
</evidence>
<evidence type="ECO:0000256" key="1">
    <source>
        <dbReference type="SAM" id="Phobius"/>
    </source>
</evidence>
<feature type="transmembrane region" description="Helical" evidence="1">
    <location>
        <begin position="77"/>
        <end position="95"/>
    </location>
</feature>
<dbReference type="AlphaFoldDB" id="A0A0R1ERF9"/>